<comment type="similarity">
    <text evidence="2 3">Belongs to the small heat shock protein (HSP20) family.</text>
</comment>
<feature type="signal peptide" evidence="4">
    <location>
        <begin position="1"/>
        <end position="25"/>
    </location>
</feature>
<evidence type="ECO:0000259" key="5">
    <source>
        <dbReference type="PROSITE" id="PS01031"/>
    </source>
</evidence>
<protein>
    <recommendedName>
        <fullName evidence="5">SHSP domain-containing protein</fullName>
    </recommendedName>
</protein>
<keyword evidence="7" id="KW-1185">Reference proteome</keyword>
<feature type="domain" description="SHSP" evidence="5">
    <location>
        <begin position="53"/>
        <end position="168"/>
    </location>
</feature>
<proteinExistence type="inferred from homology"/>
<dbReference type="SUPFAM" id="SSF49764">
    <property type="entry name" value="HSP20-like chaperones"/>
    <property type="match status" value="1"/>
</dbReference>
<dbReference type="InterPro" id="IPR031107">
    <property type="entry name" value="Small_HSP"/>
</dbReference>
<keyword evidence="1" id="KW-0346">Stress response</keyword>
<evidence type="ECO:0000256" key="1">
    <source>
        <dbReference type="ARBA" id="ARBA00023016"/>
    </source>
</evidence>
<dbReference type="PANTHER" id="PTHR11527">
    <property type="entry name" value="HEAT-SHOCK PROTEIN 20 FAMILY MEMBER"/>
    <property type="match status" value="1"/>
</dbReference>
<dbReference type="InterPro" id="IPR008978">
    <property type="entry name" value="HSP20-like_chaperone"/>
</dbReference>
<name>A0AAN9P8L4_CROPI</name>
<dbReference type="InterPro" id="IPR002068">
    <property type="entry name" value="A-crystallin/Hsp20_dom"/>
</dbReference>
<dbReference type="PROSITE" id="PS01031">
    <property type="entry name" value="SHSP"/>
    <property type="match status" value="1"/>
</dbReference>
<accession>A0AAN9P8L4</accession>
<evidence type="ECO:0000313" key="7">
    <source>
        <dbReference type="Proteomes" id="UP001372338"/>
    </source>
</evidence>
<keyword evidence="4" id="KW-0732">Signal</keyword>
<organism evidence="6 7">
    <name type="scientific">Crotalaria pallida</name>
    <name type="common">Smooth rattlebox</name>
    <name type="synonym">Crotalaria striata</name>
    <dbReference type="NCBI Taxonomy" id="3830"/>
    <lineage>
        <taxon>Eukaryota</taxon>
        <taxon>Viridiplantae</taxon>
        <taxon>Streptophyta</taxon>
        <taxon>Embryophyta</taxon>
        <taxon>Tracheophyta</taxon>
        <taxon>Spermatophyta</taxon>
        <taxon>Magnoliopsida</taxon>
        <taxon>eudicotyledons</taxon>
        <taxon>Gunneridae</taxon>
        <taxon>Pentapetalae</taxon>
        <taxon>rosids</taxon>
        <taxon>fabids</taxon>
        <taxon>Fabales</taxon>
        <taxon>Fabaceae</taxon>
        <taxon>Papilionoideae</taxon>
        <taxon>50 kb inversion clade</taxon>
        <taxon>genistoids sensu lato</taxon>
        <taxon>core genistoids</taxon>
        <taxon>Crotalarieae</taxon>
        <taxon>Crotalaria</taxon>
    </lineage>
</organism>
<evidence type="ECO:0000256" key="3">
    <source>
        <dbReference type="RuleBase" id="RU003616"/>
    </source>
</evidence>
<dbReference type="Gene3D" id="2.60.40.790">
    <property type="match status" value="1"/>
</dbReference>
<dbReference type="EMBL" id="JAYWIO010000001">
    <property type="protein sequence ID" value="KAK7289578.1"/>
    <property type="molecule type" value="Genomic_DNA"/>
</dbReference>
<sequence>MASKLRITISIILFVAAALSYDTSALIPYNPRTLWDSILPYEDPFRILDHKGIESVALLARADWKETSTEHVIAVDLPGLKKGEVKIEVEDNHRVLRISGERKAEEEEEGEKWHRAERANGRFWRQFKLPGNADLSNIKAHLEDGVLRIRVKKLGEDVKRQPSVISIAQESSSGEDIQATKAEM</sequence>
<evidence type="ECO:0000256" key="4">
    <source>
        <dbReference type="SAM" id="SignalP"/>
    </source>
</evidence>
<evidence type="ECO:0000256" key="2">
    <source>
        <dbReference type="PROSITE-ProRule" id="PRU00285"/>
    </source>
</evidence>
<gene>
    <name evidence="6" type="ORF">RIF29_03323</name>
</gene>
<evidence type="ECO:0000313" key="6">
    <source>
        <dbReference type="EMBL" id="KAK7289578.1"/>
    </source>
</evidence>
<reference evidence="6 7" key="1">
    <citation type="submission" date="2024-01" db="EMBL/GenBank/DDBJ databases">
        <title>The genomes of 5 underutilized Papilionoideae crops provide insights into root nodulation and disease resistanc.</title>
        <authorList>
            <person name="Yuan L."/>
        </authorList>
    </citation>
    <scope>NUCLEOTIDE SEQUENCE [LARGE SCALE GENOMIC DNA]</scope>
    <source>
        <strain evidence="6">ZHUSHIDOU_FW_LH</strain>
        <tissue evidence="6">Leaf</tissue>
    </source>
</reference>
<comment type="caution">
    <text evidence="6">The sequence shown here is derived from an EMBL/GenBank/DDBJ whole genome shotgun (WGS) entry which is preliminary data.</text>
</comment>
<dbReference type="AlphaFoldDB" id="A0AAN9P8L4"/>
<feature type="chain" id="PRO_5042999975" description="SHSP domain-containing protein" evidence="4">
    <location>
        <begin position="26"/>
        <end position="184"/>
    </location>
</feature>
<dbReference type="Pfam" id="PF00011">
    <property type="entry name" value="HSP20"/>
    <property type="match status" value="1"/>
</dbReference>
<dbReference type="Proteomes" id="UP001372338">
    <property type="component" value="Unassembled WGS sequence"/>
</dbReference>